<protein>
    <submittedName>
        <fullName evidence="2">Ribonucleoside-diphosphate reductase</fullName>
    </submittedName>
</protein>
<reference evidence="2" key="1">
    <citation type="submission" date="2017-02" db="UniProtKB">
        <authorList>
            <consortium name="WormBaseParasite"/>
        </authorList>
    </citation>
    <scope>IDENTIFICATION</scope>
</reference>
<evidence type="ECO:0000313" key="2">
    <source>
        <dbReference type="WBParaSite" id="ALUE_0001581401-mRNA-1"/>
    </source>
</evidence>
<organism evidence="1 2">
    <name type="scientific">Ascaris lumbricoides</name>
    <name type="common">Giant roundworm</name>
    <dbReference type="NCBI Taxonomy" id="6252"/>
    <lineage>
        <taxon>Eukaryota</taxon>
        <taxon>Metazoa</taxon>
        <taxon>Ecdysozoa</taxon>
        <taxon>Nematoda</taxon>
        <taxon>Chromadorea</taxon>
        <taxon>Rhabditida</taxon>
        <taxon>Spirurina</taxon>
        <taxon>Ascaridomorpha</taxon>
        <taxon>Ascaridoidea</taxon>
        <taxon>Ascarididae</taxon>
        <taxon>Ascaris</taxon>
    </lineage>
</organism>
<dbReference type="AlphaFoldDB" id="A0A0M3ICY4"/>
<dbReference type="WBParaSite" id="ALUE_0001581401-mRNA-1">
    <property type="protein sequence ID" value="ALUE_0001581401-mRNA-1"/>
    <property type="gene ID" value="ALUE_0001581401"/>
</dbReference>
<name>A0A0M3ICY4_ASCLU</name>
<accession>A0A0M3ICY4</accession>
<dbReference type="Proteomes" id="UP000036681">
    <property type="component" value="Unplaced"/>
</dbReference>
<proteinExistence type="predicted"/>
<sequence length="80" mass="9182">MLGQMLYVAFPIEHSLIRFFSFKSLRCAALGAKILLHYEDEDLHRRIYMALCDIKTNWGSLNDAISAEFNVDAKMAETLL</sequence>
<evidence type="ECO:0000313" key="1">
    <source>
        <dbReference type="Proteomes" id="UP000036681"/>
    </source>
</evidence>
<keyword evidence="1" id="KW-1185">Reference proteome</keyword>